<keyword evidence="1" id="KW-0614">Plasmid</keyword>
<evidence type="ECO:0000313" key="2">
    <source>
        <dbReference type="Proteomes" id="UP001224926"/>
    </source>
</evidence>
<accession>A0AAF0PH97</accession>
<gene>
    <name evidence="1" type="ORF">NP511_22095</name>
</gene>
<keyword evidence="2" id="KW-1185">Reference proteome</keyword>
<geneLocation type="plasmid" evidence="1 2">
    <name>unnamed1</name>
</geneLocation>
<organism evidence="1 2">
    <name type="scientific">Natrinema thermotolerans</name>
    <dbReference type="NCBI Taxonomy" id="121872"/>
    <lineage>
        <taxon>Archaea</taxon>
        <taxon>Methanobacteriati</taxon>
        <taxon>Methanobacteriota</taxon>
        <taxon>Stenosarchaea group</taxon>
        <taxon>Halobacteria</taxon>
        <taxon>Halobacteriales</taxon>
        <taxon>Natrialbaceae</taxon>
        <taxon>Natrinema</taxon>
    </lineage>
</organism>
<dbReference type="AlphaFoldDB" id="A0AAF0PH97"/>
<dbReference type="RefSeq" id="WP_211249148.1">
    <property type="nucleotide sequence ID" value="NZ_CP101874.1"/>
</dbReference>
<dbReference type="Pfam" id="PF25925">
    <property type="entry name" value="DUF7970"/>
    <property type="match status" value="1"/>
</dbReference>
<dbReference type="GeneID" id="84216692"/>
<proteinExistence type="predicted"/>
<sequence length="54" mass="5985">MLAFLSTVETLLADRFDTDEVSKTNAREFALKHAFENPDAVADLMCEEAYGATD</sequence>
<dbReference type="Proteomes" id="UP001224926">
    <property type="component" value="Plasmid unnamed1"/>
</dbReference>
<reference evidence="1 2" key="1">
    <citation type="submission" date="2022-07" db="EMBL/GenBank/DDBJ databases">
        <title>Two temperate virus in Haloterrigena jeotgali A29.</title>
        <authorList>
            <person name="Deng X."/>
        </authorList>
    </citation>
    <scope>NUCLEOTIDE SEQUENCE [LARGE SCALE GENOMIC DNA]</scope>
    <source>
        <strain evidence="1 2">A29</strain>
        <plasmid evidence="1 2">unnamed1</plasmid>
    </source>
</reference>
<dbReference type="InterPro" id="IPR058276">
    <property type="entry name" value="DUF7970"/>
</dbReference>
<dbReference type="EMBL" id="CP101874">
    <property type="protein sequence ID" value="WMT10289.1"/>
    <property type="molecule type" value="Genomic_DNA"/>
</dbReference>
<protein>
    <submittedName>
        <fullName evidence="1">Uncharacterized protein</fullName>
    </submittedName>
</protein>
<name>A0AAF0PH97_9EURY</name>
<evidence type="ECO:0000313" key="1">
    <source>
        <dbReference type="EMBL" id="WMT10289.1"/>
    </source>
</evidence>